<dbReference type="InterPro" id="IPR015655">
    <property type="entry name" value="PP2C"/>
</dbReference>
<protein>
    <recommendedName>
        <fullName evidence="1">PPM-type phosphatase domain-containing protein</fullName>
    </recommendedName>
</protein>
<reference evidence="2 3" key="1">
    <citation type="submission" date="2018-08" db="EMBL/GenBank/DDBJ databases">
        <title>Aphanomyces genome sequencing and annotation.</title>
        <authorList>
            <person name="Minardi D."/>
            <person name="Oidtmann B."/>
            <person name="Van Der Giezen M."/>
            <person name="Studholme D.J."/>
        </authorList>
    </citation>
    <scope>NUCLEOTIDE SEQUENCE [LARGE SCALE GENOMIC DNA]</scope>
    <source>
        <strain evidence="2 3">NJM0002</strain>
    </source>
</reference>
<gene>
    <name evidence="2" type="ORF">DYB32_007343</name>
</gene>
<accession>A0A418AP09</accession>
<dbReference type="AlphaFoldDB" id="A0A418AP09"/>
<dbReference type="PROSITE" id="PS51746">
    <property type="entry name" value="PPM_2"/>
    <property type="match status" value="1"/>
</dbReference>
<dbReference type="InterPro" id="IPR036457">
    <property type="entry name" value="PPM-type-like_dom_sf"/>
</dbReference>
<dbReference type="Pfam" id="PF00481">
    <property type="entry name" value="PP2C"/>
    <property type="match status" value="1"/>
</dbReference>
<evidence type="ECO:0000313" key="2">
    <source>
        <dbReference type="EMBL" id="RHY26723.1"/>
    </source>
</evidence>
<dbReference type="InterPro" id="IPR001932">
    <property type="entry name" value="PPM-type_phosphatase-like_dom"/>
</dbReference>
<dbReference type="SUPFAM" id="SSF54495">
    <property type="entry name" value="UBC-like"/>
    <property type="match status" value="1"/>
</dbReference>
<keyword evidence="3" id="KW-1185">Reference proteome</keyword>
<evidence type="ECO:0000259" key="1">
    <source>
        <dbReference type="PROSITE" id="PS51746"/>
    </source>
</evidence>
<dbReference type="GO" id="GO:0004722">
    <property type="term" value="F:protein serine/threonine phosphatase activity"/>
    <property type="evidence" value="ECO:0007669"/>
    <property type="project" value="InterPro"/>
</dbReference>
<dbReference type="Gene3D" id="3.60.40.10">
    <property type="entry name" value="PPM-type phosphatase domain"/>
    <property type="match status" value="2"/>
</dbReference>
<feature type="domain" description="PPM-type phosphatase" evidence="1">
    <location>
        <begin position="140"/>
        <end position="361"/>
    </location>
</feature>
<dbReference type="SMART" id="SM00332">
    <property type="entry name" value="PP2Cc"/>
    <property type="match status" value="1"/>
</dbReference>
<dbReference type="VEuPathDB" id="FungiDB:H310_12803"/>
<organism evidence="2 3">
    <name type="scientific">Aphanomyces invadans</name>
    <dbReference type="NCBI Taxonomy" id="157072"/>
    <lineage>
        <taxon>Eukaryota</taxon>
        <taxon>Sar</taxon>
        <taxon>Stramenopiles</taxon>
        <taxon>Oomycota</taxon>
        <taxon>Saprolegniomycetes</taxon>
        <taxon>Saprolegniales</taxon>
        <taxon>Verrucalvaceae</taxon>
        <taxon>Aphanomyces</taxon>
    </lineage>
</organism>
<comment type="caution">
    <text evidence="2">The sequence shown here is derived from an EMBL/GenBank/DDBJ whole genome shotgun (WGS) entry which is preliminary data.</text>
</comment>
<dbReference type="PANTHER" id="PTHR47992">
    <property type="entry name" value="PROTEIN PHOSPHATASE"/>
    <property type="match status" value="1"/>
</dbReference>
<dbReference type="InterPro" id="IPR016135">
    <property type="entry name" value="UBQ-conjugating_enzyme/RWD"/>
</dbReference>
<dbReference type="SUPFAM" id="SSF81606">
    <property type="entry name" value="PP2C-like"/>
    <property type="match status" value="1"/>
</dbReference>
<dbReference type="EMBL" id="QUSY01000925">
    <property type="protein sequence ID" value="RHY26723.1"/>
    <property type="molecule type" value="Genomic_DNA"/>
</dbReference>
<evidence type="ECO:0000313" key="3">
    <source>
        <dbReference type="Proteomes" id="UP000285060"/>
    </source>
</evidence>
<proteinExistence type="predicted"/>
<dbReference type="Proteomes" id="UP000285060">
    <property type="component" value="Unassembled WGS sequence"/>
</dbReference>
<dbReference type="CDD" id="cd00143">
    <property type="entry name" value="PP2Cc"/>
    <property type="match status" value="1"/>
</dbReference>
<name>A0A418AP09_9STRA</name>
<sequence length="455" mass="49465">MMRRDTSLWWLHSLPDITIQSLVQGTNGVSIMADILPSPELELPGDPTTIEFLVNAKYGSHPPVVRCLGAFVHGICDVKSRVVTLPMLARVERGWSKSYSIGSVLHTIRRAFMRKPSADGALGGGIGVWVSFPRLLWRVAVAAYVVQEIRSKYLQYMEAKHHIASSTVVVAHSAGVGCSSVGAREIMEDSLICRREALYRAFTQVDAAFNDWAIANNDMYFIESASVLAYDQLAVSARRSGSTCICVLYDGLDKLYCANVGDSRSLTVTRAFGDVDIKKQFGSSLCAVPEISEWTVSPSGDIVVLASDGLFAVMDNRTVATIVTTMLNKNATLQAIANELVRICVDERHGEDNTSVIVVEVTSDSLHDRSIAKAANGEIYNEAAVDDAIALKADKSVDKLLQDLSLQDDGVGVGGPPSTTKSEALRRPMATVNRAALQNDQELMEFLLDEQNFSS</sequence>